<feature type="compositionally biased region" description="Basic residues" evidence="1">
    <location>
        <begin position="98"/>
        <end position="109"/>
    </location>
</feature>
<dbReference type="EMBL" id="LNIX01000038">
    <property type="protein sequence ID" value="OXA39476.1"/>
    <property type="molecule type" value="Genomic_DNA"/>
</dbReference>
<dbReference type="AlphaFoldDB" id="A0A226D5G6"/>
<dbReference type="PANTHER" id="PTHR34153:SF2">
    <property type="entry name" value="SI:CH211-262H13.3-RELATED"/>
    <property type="match status" value="1"/>
</dbReference>
<proteinExistence type="predicted"/>
<sequence>MSSKKLKNYSVVNFYQENKVAIVCSSWLDNTKTSCSWPIGPNSEDHLKKNHPPTTSWPKYSCNFMQEFNSLASAKVGLIQAKKSDQVLSSGVDEISTRKIHKGKKKNPSLKKPAQRNQEESSTDESSLSSCSEESEKQTRIPFVPICAITDLGTGESSSNSVAAETIQSETENIVLASVNNSNSLNDSTIGAIPNISLVDVPGFETISELVTLVHELKAESQNLQTVLVRELVKINENLVELLRRTSSPGEPTLAEQLRHPPLPSTSLENFQGLIDWINEDELHLNSLCQKLSYLGGRNLEEITNRILSELISTELAKICSHSGKGKKSEVGLQSRILELIYKSVRLNKDTKYTTNSEIDVKIRAWIKNKKDPRKVGKQSCQAAAYSGQGNDNE</sequence>
<gene>
    <name evidence="2" type="ORF">Fcan01_25800</name>
</gene>
<protein>
    <recommendedName>
        <fullName evidence="4">DUF4806 domain-containing protein</fullName>
    </recommendedName>
</protein>
<dbReference type="Proteomes" id="UP000198287">
    <property type="component" value="Unassembled WGS sequence"/>
</dbReference>
<feature type="region of interest" description="Disordered" evidence="1">
    <location>
        <begin position="98"/>
        <end position="136"/>
    </location>
</feature>
<comment type="caution">
    <text evidence="2">The sequence shown here is derived from an EMBL/GenBank/DDBJ whole genome shotgun (WGS) entry which is preliminary data.</text>
</comment>
<dbReference type="PANTHER" id="PTHR34153">
    <property type="entry name" value="SI:CH211-262H13.3-RELATED-RELATED"/>
    <property type="match status" value="1"/>
</dbReference>
<name>A0A226D5G6_FOLCA</name>
<dbReference type="OMA" id="AMIKRIM"/>
<evidence type="ECO:0008006" key="4">
    <source>
        <dbReference type="Google" id="ProtNLM"/>
    </source>
</evidence>
<evidence type="ECO:0000256" key="1">
    <source>
        <dbReference type="SAM" id="MobiDB-lite"/>
    </source>
</evidence>
<evidence type="ECO:0000313" key="3">
    <source>
        <dbReference type="Proteomes" id="UP000198287"/>
    </source>
</evidence>
<organism evidence="2 3">
    <name type="scientific">Folsomia candida</name>
    <name type="common">Springtail</name>
    <dbReference type="NCBI Taxonomy" id="158441"/>
    <lineage>
        <taxon>Eukaryota</taxon>
        <taxon>Metazoa</taxon>
        <taxon>Ecdysozoa</taxon>
        <taxon>Arthropoda</taxon>
        <taxon>Hexapoda</taxon>
        <taxon>Collembola</taxon>
        <taxon>Entomobryomorpha</taxon>
        <taxon>Isotomoidea</taxon>
        <taxon>Isotomidae</taxon>
        <taxon>Proisotominae</taxon>
        <taxon>Folsomia</taxon>
    </lineage>
</organism>
<dbReference type="OrthoDB" id="7554902at2759"/>
<keyword evidence="3" id="KW-1185">Reference proteome</keyword>
<evidence type="ECO:0000313" key="2">
    <source>
        <dbReference type="EMBL" id="OXA39476.1"/>
    </source>
</evidence>
<reference evidence="2 3" key="1">
    <citation type="submission" date="2015-12" db="EMBL/GenBank/DDBJ databases">
        <title>The genome of Folsomia candida.</title>
        <authorList>
            <person name="Faddeeva A."/>
            <person name="Derks M.F."/>
            <person name="Anvar Y."/>
            <person name="Smit S."/>
            <person name="Van Straalen N."/>
            <person name="Roelofs D."/>
        </authorList>
    </citation>
    <scope>NUCLEOTIDE SEQUENCE [LARGE SCALE GENOMIC DNA]</scope>
    <source>
        <strain evidence="2 3">VU population</strain>
        <tissue evidence="2">Whole body</tissue>
    </source>
</reference>
<accession>A0A226D5G6</accession>